<name>A0A915EJ99_9BILA</name>
<dbReference type="WBParaSite" id="jg6903">
    <property type="protein sequence ID" value="jg6903"/>
    <property type="gene ID" value="jg6903"/>
</dbReference>
<keyword evidence="1" id="KW-1185">Reference proteome</keyword>
<reference evidence="2" key="1">
    <citation type="submission" date="2022-11" db="UniProtKB">
        <authorList>
            <consortium name="WormBaseParasite"/>
        </authorList>
    </citation>
    <scope>IDENTIFICATION</scope>
</reference>
<organism evidence="1 2">
    <name type="scientific">Ditylenchus dipsaci</name>
    <dbReference type="NCBI Taxonomy" id="166011"/>
    <lineage>
        <taxon>Eukaryota</taxon>
        <taxon>Metazoa</taxon>
        <taxon>Ecdysozoa</taxon>
        <taxon>Nematoda</taxon>
        <taxon>Chromadorea</taxon>
        <taxon>Rhabditida</taxon>
        <taxon>Tylenchina</taxon>
        <taxon>Tylenchomorpha</taxon>
        <taxon>Sphaerularioidea</taxon>
        <taxon>Anguinidae</taxon>
        <taxon>Anguininae</taxon>
        <taxon>Ditylenchus</taxon>
    </lineage>
</organism>
<proteinExistence type="predicted"/>
<dbReference type="Gene3D" id="2.20.25.240">
    <property type="match status" value="1"/>
</dbReference>
<sequence length="149" mass="17149">MSSNSENEEVSYMARHPIDHEEVSRTGKRVIWVNDFSYTFRSVVSAKIEGLKYFCCNRKRTVVNGQKKDCKGKGFARNSDRYFYVTKDHFHNSKVLEFEKKQRLARGMNIVEASPTTKTKSALRVVKRGAGRDLLAVLPKDSSVKRQLQ</sequence>
<protein>
    <submittedName>
        <fullName evidence="2">FLYWCH-type domain-containing protein</fullName>
    </submittedName>
</protein>
<dbReference type="AlphaFoldDB" id="A0A915EJ99"/>
<accession>A0A915EJ99</accession>
<evidence type="ECO:0000313" key="1">
    <source>
        <dbReference type="Proteomes" id="UP000887574"/>
    </source>
</evidence>
<evidence type="ECO:0000313" key="2">
    <source>
        <dbReference type="WBParaSite" id="jg6903"/>
    </source>
</evidence>
<dbReference type="Proteomes" id="UP000887574">
    <property type="component" value="Unplaced"/>
</dbReference>